<evidence type="ECO:0000259" key="12">
    <source>
        <dbReference type="PROSITE" id="PS50994"/>
    </source>
</evidence>
<dbReference type="Pfam" id="PF17919">
    <property type="entry name" value="RT_RNaseH_2"/>
    <property type="match status" value="1"/>
</dbReference>
<keyword evidence="14" id="KW-1185">Reference proteome</keyword>
<feature type="compositionally biased region" description="Low complexity" evidence="10">
    <location>
        <begin position="1095"/>
        <end position="1115"/>
    </location>
</feature>
<evidence type="ECO:0000256" key="7">
    <source>
        <dbReference type="ARBA" id="ARBA00022801"/>
    </source>
</evidence>
<dbReference type="Gene3D" id="3.10.10.10">
    <property type="entry name" value="HIV Type 1 Reverse Transcriptase, subunit A, domain 1"/>
    <property type="match status" value="1"/>
</dbReference>
<dbReference type="Gene3D" id="1.10.340.70">
    <property type="match status" value="1"/>
</dbReference>
<feature type="domain" description="Reverse transcriptase" evidence="11">
    <location>
        <begin position="350"/>
        <end position="527"/>
    </location>
</feature>
<dbReference type="InterPro" id="IPR041588">
    <property type="entry name" value="Integrase_H2C2"/>
</dbReference>
<dbReference type="CDD" id="cd01647">
    <property type="entry name" value="RT_LTR"/>
    <property type="match status" value="1"/>
</dbReference>
<keyword evidence="9" id="KW-0511">Multifunctional enzyme</keyword>
<sequence>MHPSASLRGSRENATIEFLQSGEKSGVWPPLLLQHVVYSSDTVDLRVATARTRSCGRRLKTEKHFEDKILFTLKEYNVFYFVSRKLVDSEILNSVSDIILRPLDIDKYTILKKRLIELHSESEASKIRTLLQGLELGDQRPSQLLTRMRALAGDTVGEPLLKSLWMGRLPNSTQTILAALSEDLAGLATVADKISDLTNHSNINAVHVTPSTFDARVTQIEQQVIQLTTLVGELSSTIRQTRSRSRDRQFNYGRSRSRDRFRKYKESSSGKYTNTDSLTSGISILLGDSQLYGILSQFPELTNPSQPTRNNKPTKVHHFIETTGQPVFSRPRRLSPELLKIARQEFEFLMSQGIVRPSSSPWASPLHMVKKSNGEWRPCGDYRRLNAITIPDRYPVPHIQDCTQFFFNKTIFSTLDLMRAYHQIPVNPADIPKTAITTPFGLFEYVFMLFGLRNAGQIFKRYIHQVLSNLDFCVPYFDDVQIASNNSEEHKQHLKQVFERLSQHGLKLNPLKCVLGKPSVKFLGCLITSEGVKPLPEKVQVISQFPKPQNIAELQRLLAMLNFYRRFLPNAADTQASLHEVLKNSKKNDRRPISWTDVILAAFEKCKADIINAATLTFHAPNQQLSIMVDASDLAIGAVLHTTTSLGHKPLAFYSRKLSPSERKYSTQLRYLDFISQFSTDIRHITGSKNVVADTLSRISDVHLPKVDFSAMANAQASDEELQALLSKNELSLLLKPLSTDPTSSKLYCDIRNHIVRPYVPASFRKTVFQYLHNLSHPGIRATKRLIGQRFVWPSMQKDISNWTRSCMDCQRSKVIRHTSSPLQSFHLPSARFDHVHLDLVGPLPPSDNCEYLLTCIDRFTRWPEAVPISDISAETVARAFISQWISRFGLPSIITTDQRRQFESNLFSLLSKLLGVQKIRTTPYHPSSNGIVERFHRSLKQSLRCHASTKWTESIPVVLLGLRTALKEDLQCTSAELVYGSTLKLPAEFFETPSLNVEPHQFLKNLRNVMNQLKPVSTASHDRQKVFVHPALRTCTHVFVRHDAVKKPLQAPYDGPYCVLRRTDKTFTIEKNGKESTINIDRVKPAFFENSHQSSAPTTASPPVTAPSSMQSVPEPSPSSPASPPNSSPPPYVTRSGRRVHFNPRYL</sequence>
<dbReference type="InterPro" id="IPR012337">
    <property type="entry name" value="RNaseH-like_sf"/>
</dbReference>
<feature type="compositionally biased region" description="Basic residues" evidence="10">
    <location>
        <begin position="1137"/>
        <end position="1148"/>
    </location>
</feature>
<dbReference type="InterPro" id="IPR043502">
    <property type="entry name" value="DNA/RNA_pol_sf"/>
</dbReference>
<dbReference type="PANTHER" id="PTHR37984:SF5">
    <property type="entry name" value="PROTEIN NYNRIN-LIKE"/>
    <property type="match status" value="1"/>
</dbReference>
<dbReference type="EMBL" id="BGPR01010597">
    <property type="protein sequence ID" value="GBN46983.1"/>
    <property type="molecule type" value="Genomic_DNA"/>
</dbReference>
<dbReference type="EC" id="2.7.7.49" evidence="1"/>
<dbReference type="InterPro" id="IPR043128">
    <property type="entry name" value="Rev_trsase/Diguanyl_cyclase"/>
</dbReference>
<dbReference type="GO" id="GO:0003964">
    <property type="term" value="F:RNA-directed DNA polymerase activity"/>
    <property type="evidence" value="ECO:0007669"/>
    <property type="project" value="UniProtKB-KW"/>
</dbReference>
<evidence type="ECO:0000259" key="11">
    <source>
        <dbReference type="PROSITE" id="PS50878"/>
    </source>
</evidence>
<comment type="caution">
    <text evidence="13">The sequence shown here is derived from an EMBL/GenBank/DDBJ whole genome shotgun (WGS) entry which is preliminary data.</text>
</comment>
<organism evidence="13 14">
    <name type="scientific">Araneus ventricosus</name>
    <name type="common">Orbweaver spider</name>
    <name type="synonym">Epeira ventricosa</name>
    <dbReference type="NCBI Taxonomy" id="182803"/>
    <lineage>
        <taxon>Eukaryota</taxon>
        <taxon>Metazoa</taxon>
        <taxon>Ecdysozoa</taxon>
        <taxon>Arthropoda</taxon>
        <taxon>Chelicerata</taxon>
        <taxon>Arachnida</taxon>
        <taxon>Araneae</taxon>
        <taxon>Araneomorphae</taxon>
        <taxon>Entelegynae</taxon>
        <taxon>Araneoidea</taxon>
        <taxon>Araneidae</taxon>
        <taxon>Araneus</taxon>
    </lineage>
</organism>
<keyword evidence="3" id="KW-0808">Transferase</keyword>
<keyword evidence="7" id="KW-0378">Hydrolase</keyword>
<dbReference type="Pfam" id="PF00665">
    <property type="entry name" value="rve"/>
    <property type="match status" value="1"/>
</dbReference>
<dbReference type="InterPro" id="IPR050951">
    <property type="entry name" value="Retrovirus_Pol_polyprotein"/>
</dbReference>
<evidence type="ECO:0000313" key="14">
    <source>
        <dbReference type="Proteomes" id="UP000499080"/>
    </source>
</evidence>
<protein>
    <recommendedName>
        <fullName evidence="1">RNA-directed DNA polymerase</fullName>
        <ecNumber evidence="1">2.7.7.49</ecNumber>
    </recommendedName>
</protein>
<dbReference type="FunFam" id="3.10.10.10:FF:000007">
    <property type="entry name" value="Retrovirus-related Pol polyprotein from transposon 17.6-like Protein"/>
    <property type="match status" value="1"/>
</dbReference>
<evidence type="ECO:0000256" key="1">
    <source>
        <dbReference type="ARBA" id="ARBA00012493"/>
    </source>
</evidence>
<evidence type="ECO:0000256" key="4">
    <source>
        <dbReference type="ARBA" id="ARBA00022695"/>
    </source>
</evidence>
<evidence type="ECO:0000256" key="10">
    <source>
        <dbReference type="SAM" id="MobiDB-lite"/>
    </source>
</evidence>
<evidence type="ECO:0000256" key="5">
    <source>
        <dbReference type="ARBA" id="ARBA00022722"/>
    </source>
</evidence>
<dbReference type="GO" id="GO:0003676">
    <property type="term" value="F:nucleic acid binding"/>
    <property type="evidence" value="ECO:0007669"/>
    <property type="project" value="InterPro"/>
</dbReference>
<dbReference type="PROSITE" id="PS50994">
    <property type="entry name" value="INTEGRASE"/>
    <property type="match status" value="1"/>
</dbReference>
<dbReference type="InterPro" id="IPR000477">
    <property type="entry name" value="RT_dom"/>
</dbReference>
<evidence type="ECO:0000256" key="9">
    <source>
        <dbReference type="ARBA" id="ARBA00023268"/>
    </source>
</evidence>
<keyword evidence="8" id="KW-0695">RNA-directed DNA polymerase</keyword>
<proteinExistence type="predicted"/>
<dbReference type="Pfam" id="PF17921">
    <property type="entry name" value="Integrase_H2C2"/>
    <property type="match status" value="1"/>
</dbReference>
<evidence type="ECO:0000256" key="6">
    <source>
        <dbReference type="ARBA" id="ARBA00022759"/>
    </source>
</evidence>
<dbReference type="InterPro" id="IPR001584">
    <property type="entry name" value="Integrase_cat-core"/>
</dbReference>
<dbReference type="SUPFAM" id="SSF53098">
    <property type="entry name" value="Ribonuclease H-like"/>
    <property type="match status" value="1"/>
</dbReference>
<dbReference type="SUPFAM" id="SSF56672">
    <property type="entry name" value="DNA/RNA polymerases"/>
    <property type="match status" value="1"/>
</dbReference>
<dbReference type="Gene3D" id="3.30.420.10">
    <property type="entry name" value="Ribonuclease H-like superfamily/Ribonuclease H"/>
    <property type="match status" value="1"/>
</dbReference>
<dbReference type="Proteomes" id="UP000499080">
    <property type="component" value="Unassembled WGS sequence"/>
</dbReference>
<keyword evidence="5" id="KW-0540">Nuclease</keyword>
<feature type="compositionally biased region" description="Pro residues" evidence="10">
    <location>
        <begin position="1116"/>
        <end position="1133"/>
    </location>
</feature>
<feature type="domain" description="Integrase catalytic" evidence="12">
    <location>
        <begin position="825"/>
        <end position="995"/>
    </location>
</feature>
<keyword evidence="6" id="KW-0255">Endonuclease</keyword>
<accession>A0A4Y2P7F4</accession>
<dbReference type="FunFam" id="3.30.420.10:FF:000032">
    <property type="entry name" value="Retrovirus-related Pol polyprotein from transposon 297-like Protein"/>
    <property type="match status" value="1"/>
</dbReference>
<dbReference type="GO" id="GO:0004519">
    <property type="term" value="F:endonuclease activity"/>
    <property type="evidence" value="ECO:0007669"/>
    <property type="project" value="UniProtKB-KW"/>
</dbReference>
<dbReference type="AlphaFoldDB" id="A0A4Y2P7F4"/>
<dbReference type="InterPro" id="IPR036397">
    <property type="entry name" value="RNaseH_sf"/>
</dbReference>
<evidence type="ECO:0000256" key="8">
    <source>
        <dbReference type="ARBA" id="ARBA00022918"/>
    </source>
</evidence>
<dbReference type="GO" id="GO:0015074">
    <property type="term" value="P:DNA integration"/>
    <property type="evidence" value="ECO:0007669"/>
    <property type="project" value="InterPro"/>
</dbReference>
<keyword evidence="4" id="KW-0548">Nucleotidyltransferase</keyword>
<dbReference type="PROSITE" id="PS50878">
    <property type="entry name" value="RT_POL"/>
    <property type="match status" value="1"/>
</dbReference>
<feature type="region of interest" description="Disordered" evidence="10">
    <location>
        <begin position="240"/>
        <end position="272"/>
    </location>
</feature>
<dbReference type="GO" id="GO:0008233">
    <property type="term" value="F:peptidase activity"/>
    <property type="evidence" value="ECO:0007669"/>
    <property type="project" value="UniProtKB-KW"/>
</dbReference>
<evidence type="ECO:0000256" key="2">
    <source>
        <dbReference type="ARBA" id="ARBA00022670"/>
    </source>
</evidence>
<name>A0A4Y2P7F4_ARAVE</name>
<evidence type="ECO:0000313" key="13">
    <source>
        <dbReference type="EMBL" id="GBN46983.1"/>
    </source>
</evidence>
<dbReference type="InterPro" id="IPR041577">
    <property type="entry name" value="RT_RNaseH_2"/>
</dbReference>
<dbReference type="GO" id="GO:0042575">
    <property type="term" value="C:DNA polymerase complex"/>
    <property type="evidence" value="ECO:0007669"/>
    <property type="project" value="UniProtKB-ARBA"/>
</dbReference>
<keyword evidence="2" id="KW-0645">Protease</keyword>
<gene>
    <name evidence="13" type="primary">TY3B-I_1283</name>
    <name evidence="13" type="ORF">AVEN_18390_1</name>
</gene>
<dbReference type="FunFam" id="1.10.340.70:FF:000006">
    <property type="entry name" value="Retrovirus-related Pol polyprotein from transposon 297-like Protein"/>
    <property type="match status" value="1"/>
</dbReference>
<dbReference type="Pfam" id="PF00078">
    <property type="entry name" value="RVT_1"/>
    <property type="match status" value="1"/>
</dbReference>
<feature type="region of interest" description="Disordered" evidence="10">
    <location>
        <begin position="1091"/>
        <end position="1148"/>
    </location>
</feature>
<evidence type="ECO:0000256" key="3">
    <source>
        <dbReference type="ARBA" id="ARBA00022679"/>
    </source>
</evidence>
<dbReference type="Gene3D" id="3.30.70.270">
    <property type="match status" value="2"/>
</dbReference>
<dbReference type="GO" id="GO:0006508">
    <property type="term" value="P:proteolysis"/>
    <property type="evidence" value="ECO:0007669"/>
    <property type="project" value="UniProtKB-KW"/>
</dbReference>
<dbReference type="OrthoDB" id="6514696at2759"/>
<dbReference type="PANTHER" id="PTHR37984">
    <property type="entry name" value="PROTEIN CBG26694"/>
    <property type="match status" value="1"/>
</dbReference>
<reference evidence="13 14" key="1">
    <citation type="journal article" date="2019" name="Sci. Rep.">
        <title>Orb-weaving spider Araneus ventricosus genome elucidates the spidroin gene catalogue.</title>
        <authorList>
            <person name="Kono N."/>
            <person name="Nakamura H."/>
            <person name="Ohtoshi R."/>
            <person name="Moran D.A.P."/>
            <person name="Shinohara A."/>
            <person name="Yoshida Y."/>
            <person name="Fujiwara M."/>
            <person name="Mori M."/>
            <person name="Tomita M."/>
            <person name="Arakawa K."/>
        </authorList>
    </citation>
    <scope>NUCLEOTIDE SEQUENCE [LARGE SCALE GENOMIC DNA]</scope>
</reference>